<feature type="domain" description="Tf2-1-like SH3-like" evidence="1">
    <location>
        <begin position="2"/>
        <end position="46"/>
    </location>
</feature>
<dbReference type="PANTHER" id="PTHR46148">
    <property type="entry name" value="CHROMO DOMAIN-CONTAINING PROTEIN"/>
    <property type="match status" value="1"/>
</dbReference>
<dbReference type="Pfam" id="PF24626">
    <property type="entry name" value="SH3_Tf2-1"/>
    <property type="match status" value="1"/>
</dbReference>
<evidence type="ECO:0000313" key="3">
    <source>
        <dbReference type="Proteomes" id="UP000265520"/>
    </source>
</evidence>
<protein>
    <recommendedName>
        <fullName evidence="1">Tf2-1-like SH3-like domain-containing protein</fullName>
    </recommendedName>
</protein>
<proteinExistence type="predicted"/>
<name>A0A392S3C8_9FABA</name>
<dbReference type="Proteomes" id="UP000265520">
    <property type="component" value="Unassembled WGS sequence"/>
</dbReference>
<accession>A0A392S3C8</accession>
<organism evidence="2 3">
    <name type="scientific">Trifolium medium</name>
    <dbReference type="NCBI Taxonomy" id="97028"/>
    <lineage>
        <taxon>Eukaryota</taxon>
        <taxon>Viridiplantae</taxon>
        <taxon>Streptophyta</taxon>
        <taxon>Embryophyta</taxon>
        <taxon>Tracheophyta</taxon>
        <taxon>Spermatophyta</taxon>
        <taxon>Magnoliopsida</taxon>
        <taxon>eudicotyledons</taxon>
        <taxon>Gunneridae</taxon>
        <taxon>Pentapetalae</taxon>
        <taxon>rosids</taxon>
        <taxon>fabids</taxon>
        <taxon>Fabales</taxon>
        <taxon>Fabaceae</taxon>
        <taxon>Papilionoideae</taxon>
        <taxon>50 kb inversion clade</taxon>
        <taxon>NPAAA clade</taxon>
        <taxon>Hologalegina</taxon>
        <taxon>IRL clade</taxon>
        <taxon>Trifolieae</taxon>
        <taxon>Trifolium</taxon>
    </lineage>
</organism>
<evidence type="ECO:0000313" key="2">
    <source>
        <dbReference type="EMBL" id="MCI43358.1"/>
    </source>
</evidence>
<sequence>MSQKLATRYYGPYKVIRNIGSVAYELDLPPSTRIHPVVHISLLHPYYGDNPSEHFTPIPNDSSFKPFSEEQEDCILNKEEFSVVETKRQKV</sequence>
<comment type="caution">
    <text evidence="2">The sequence shown here is derived from an EMBL/GenBank/DDBJ whole genome shotgun (WGS) entry which is preliminary data.</text>
</comment>
<dbReference type="EMBL" id="LXQA010316236">
    <property type="protein sequence ID" value="MCI43358.1"/>
    <property type="molecule type" value="Genomic_DNA"/>
</dbReference>
<dbReference type="InterPro" id="IPR056924">
    <property type="entry name" value="SH3_Tf2-1"/>
</dbReference>
<reference evidence="2 3" key="1">
    <citation type="journal article" date="2018" name="Front. Plant Sci.">
        <title>Red Clover (Trifolium pratense) and Zigzag Clover (T. medium) - A Picture of Genomic Similarities and Differences.</title>
        <authorList>
            <person name="Dluhosova J."/>
            <person name="Istvanek J."/>
            <person name="Nedelnik J."/>
            <person name="Repkova J."/>
        </authorList>
    </citation>
    <scope>NUCLEOTIDE SEQUENCE [LARGE SCALE GENOMIC DNA]</scope>
    <source>
        <strain evidence="3">cv. 10/8</strain>
        <tissue evidence="2">Leaf</tissue>
    </source>
</reference>
<dbReference type="PANTHER" id="PTHR46148:SF52">
    <property type="entry name" value="OS04G0603800 PROTEIN"/>
    <property type="match status" value="1"/>
</dbReference>
<dbReference type="AlphaFoldDB" id="A0A392S3C8"/>
<evidence type="ECO:0000259" key="1">
    <source>
        <dbReference type="Pfam" id="PF24626"/>
    </source>
</evidence>
<keyword evidence="3" id="KW-1185">Reference proteome</keyword>